<evidence type="ECO:0000256" key="5">
    <source>
        <dbReference type="ARBA" id="ARBA00022679"/>
    </source>
</evidence>
<feature type="binding site" evidence="18">
    <location>
        <position position="431"/>
    </location>
    <ligand>
        <name>UDP-N-acetyl-alpha-D-glucosamine</name>
        <dbReference type="ChEBI" id="CHEBI:57705"/>
    </ligand>
</feature>
<feature type="binding site" evidence="18">
    <location>
        <position position="282"/>
    </location>
    <ligand>
        <name>Mg(2+)</name>
        <dbReference type="ChEBI" id="CHEBI:18420"/>
    </ligand>
</feature>
<gene>
    <name evidence="18 20" type="primary">glmU</name>
    <name evidence="20" type="ORF">GCM10010446_38370</name>
</gene>
<keyword evidence="10 18" id="KW-0133">Cell shape</keyword>
<evidence type="ECO:0000256" key="11">
    <source>
        <dbReference type="ARBA" id="ARBA00022984"/>
    </source>
</evidence>
<dbReference type="InterPro" id="IPR038009">
    <property type="entry name" value="GlmU_C_LbH"/>
</dbReference>
<feature type="binding site" evidence="18">
    <location>
        <position position="209"/>
    </location>
    <ligand>
        <name>UDP-N-acetyl-alpha-D-glucosamine</name>
        <dbReference type="ChEBI" id="CHEBI:57705"/>
    </ligand>
</feature>
<evidence type="ECO:0000256" key="17">
    <source>
        <dbReference type="ARBA" id="ARBA00049628"/>
    </source>
</evidence>
<dbReference type="Gene3D" id="3.90.550.10">
    <property type="entry name" value="Spore Coat Polysaccharide Biosynthesis Protein SpsA, Chain A"/>
    <property type="match status" value="1"/>
</dbReference>
<dbReference type="Pfam" id="PF12804">
    <property type="entry name" value="NTP_transf_3"/>
    <property type="match status" value="1"/>
</dbReference>
<comment type="cofactor">
    <cofactor evidence="18">
        <name>Mg(2+)</name>
        <dbReference type="ChEBI" id="CHEBI:18420"/>
    </cofactor>
    <text evidence="18">Binds 1 Mg(2+) ion per subunit.</text>
</comment>
<proteinExistence type="inferred from homology"/>
<dbReference type="CDD" id="cd03353">
    <property type="entry name" value="LbH_GlmU_C"/>
    <property type="match status" value="1"/>
</dbReference>
<keyword evidence="5 18" id="KW-0808">Transferase</keyword>
<dbReference type="Proteomes" id="UP001500403">
    <property type="component" value="Unassembled WGS sequence"/>
</dbReference>
<feature type="binding site" evidence="18">
    <location>
        <position position="224"/>
    </location>
    <ligand>
        <name>UDP-N-acetyl-alpha-D-glucosamine</name>
        <dbReference type="ChEBI" id="CHEBI:57705"/>
    </ligand>
</feature>
<evidence type="ECO:0000256" key="18">
    <source>
        <dbReference type="HAMAP-Rule" id="MF_01631"/>
    </source>
</evidence>
<feature type="region of interest" description="N-acetyltransferase" evidence="18">
    <location>
        <begin position="306"/>
        <end position="528"/>
    </location>
</feature>
<feature type="binding site" evidence="18">
    <location>
        <begin position="58"/>
        <end position="61"/>
    </location>
    <ligand>
        <name>UDP-N-acetyl-alpha-D-glucosamine</name>
        <dbReference type="ChEBI" id="CHEBI:57705"/>
    </ligand>
</feature>
<feature type="binding site" evidence="18">
    <location>
        <position position="125"/>
    </location>
    <ligand>
        <name>UDP-N-acetyl-alpha-D-glucosamine</name>
        <dbReference type="ChEBI" id="CHEBI:57705"/>
    </ligand>
</feature>
<feature type="region of interest" description="Pyrophosphorylase" evidence="18">
    <location>
        <begin position="1"/>
        <end position="284"/>
    </location>
</feature>
<accession>A0ABN3XFR8</accession>
<keyword evidence="12 18" id="KW-0511">Multifunctional enzyme</keyword>
<evidence type="ECO:0000256" key="3">
    <source>
        <dbReference type="ARBA" id="ARBA00007947"/>
    </source>
</evidence>
<keyword evidence="6 18" id="KW-0548">Nucleotidyltransferase</keyword>
<evidence type="ECO:0000256" key="16">
    <source>
        <dbReference type="ARBA" id="ARBA00048493"/>
    </source>
</evidence>
<dbReference type="EC" id="2.3.1.157" evidence="18"/>
<dbReference type="Pfam" id="PF00132">
    <property type="entry name" value="Hexapep"/>
    <property type="match status" value="1"/>
</dbReference>
<name>A0ABN3XFR8_9ACTN</name>
<feature type="binding site" evidence="18">
    <location>
        <position position="494"/>
    </location>
    <ligand>
        <name>acetyl-CoA</name>
        <dbReference type="ChEBI" id="CHEBI:57288"/>
    </ligand>
</feature>
<keyword evidence="7 18" id="KW-0479">Metal-binding</keyword>
<keyword evidence="8 18" id="KW-0677">Repeat</keyword>
<comment type="catalytic activity">
    <reaction evidence="16 18">
        <text>N-acetyl-alpha-D-glucosamine 1-phosphate + UTP + H(+) = UDP-N-acetyl-alpha-D-glucosamine + diphosphate</text>
        <dbReference type="Rhea" id="RHEA:13509"/>
        <dbReference type="ChEBI" id="CHEBI:15378"/>
        <dbReference type="ChEBI" id="CHEBI:33019"/>
        <dbReference type="ChEBI" id="CHEBI:46398"/>
        <dbReference type="ChEBI" id="CHEBI:57705"/>
        <dbReference type="ChEBI" id="CHEBI:57776"/>
        <dbReference type="EC" id="2.7.7.23"/>
    </reaction>
</comment>
<dbReference type="InterPro" id="IPR025877">
    <property type="entry name" value="MobA-like_NTP_Trfase"/>
</dbReference>
<dbReference type="PANTHER" id="PTHR43584">
    <property type="entry name" value="NUCLEOTIDYL TRANSFERASE"/>
    <property type="match status" value="1"/>
</dbReference>
<comment type="pathway">
    <text evidence="18">Nucleotide-sugar biosynthesis; UDP-N-acetyl-alpha-D-glucosamine biosynthesis; UDP-N-acetyl-alpha-D-glucosamine from N-acetyl-alpha-D-glucosamine 1-phosphate: step 1/1.</text>
</comment>
<keyword evidence="9 18" id="KW-0460">Magnesium</keyword>
<dbReference type="InterPro" id="IPR001451">
    <property type="entry name" value="Hexapep"/>
</dbReference>
<dbReference type="SUPFAM" id="SSF51161">
    <property type="entry name" value="Trimeric LpxA-like enzymes"/>
    <property type="match status" value="1"/>
</dbReference>
<evidence type="ECO:0000256" key="7">
    <source>
        <dbReference type="ARBA" id="ARBA00022723"/>
    </source>
</evidence>
<feature type="binding site" evidence="18">
    <location>
        <position position="477"/>
    </location>
    <ligand>
        <name>acetyl-CoA</name>
        <dbReference type="ChEBI" id="CHEBI:57288"/>
    </ligand>
</feature>
<feature type="binding site" evidence="18">
    <location>
        <begin position="130"/>
        <end position="131"/>
    </location>
    <ligand>
        <name>UDP-N-acetyl-alpha-D-glucosamine</name>
        <dbReference type="ChEBI" id="CHEBI:57705"/>
    </ligand>
</feature>
<keyword evidence="13 18" id="KW-0012">Acyltransferase</keyword>
<comment type="pathway">
    <text evidence="18">Bacterial outer membrane biogenesis; LPS lipid A biosynthesis.</text>
</comment>
<keyword evidence="14 18" id="KW-0961">Cell wall biogenesis/degradation</keyword>
<evidence type="ECO:0000256" key="9">
    <source>
        <dbReference type="ARBA" id="ARBA00022842"/>
    </source>
</evidence>
<dbReference type="InterPro" id="IPR005882">
    <property type="entry name" value="Bifunctional_GlmU"/>
</dbReference>
<dbReference type="InterPro" id="IPR029044">
    <property type="entry name" value="Nucleotide-diphossugar_trans"/>
</dbReference>
<dbReference type="InterPro" id="IPR011004">
    <property type="entry name" value="Trimer_LpxA-like_sf"/>
</dbReference>
<evidence type="ECO:0000256" key="14">
    <source>
        <dbReference type="ARBA" id="ARBA00023316"/>
    </source>
</evidence>
<feature type="binding site" evidence="18">
    <location>
        <begin position="440"/>
        <end position="441"/>
    </location>
    <ligand>
        <name>acetyl-CoA</name>
        <dbReference type="ChEBI" id="CHEBI:57288"/>
    </ligand>
</feature>
<feature type="binding site" evidence="18">
    <location>
        <position position="193"/>
    </location>
    <ligand>
        <name>UDP-N-acetyl-alpha-D-glucosamine</name>
        <dbReference type="ChEBI" id="CHEBI:57705"/>
    </ligand>
</feature>
<feature type="domain" description="MobA-like NTP transferase" evidence="19">
    <location>
        <begin position="55"/>
        <end position="185"/>
    </location>
</feature>
<feature type="binding site" evidence="18">
    <location>
        <position position="459"/>
    </location>
    <ligand>
        <name>acetyl-CoA</name>
        <dbReference type="ChEBI" id="CHEBI:57288"/>
    </ligand>
</feature>
<feature type="binding site" evidence="18">
    <location>
        <position position="282"/>
    </location>
    <ligand>
        <name>UDP-N-acetyl-alpha-D-glucosamine</name>
        <dbReference type="ChEBI" id="CHEBI:57705"/>
    </ligand>
</feature>
<dbReference type="EMBL" id="BAAAUD010000039">
    <property type="protein sequence ID" value="GAA2949521.1"/>
    <property type="molecule type" value="Genomic_DNA"/>
</dbReference>
<protein>
    <recommendedName>
        <fullName evidence="18">Bifunctional protein GlmU</fullName>
    </recommendedName>
    <domain>
        <recommendedName>
            <fullName evidence="18">UDP-N-acetylglucosamine pyrophosphorylase</fullName>
            <ecNumber evidence="18">2.7.7.23</ecNumber>
        </recommendedName>
        <alternativeName>
            <fullName evidence="18">N-acetylglucosamine-1-phosphate uridyltransferase</fullName>
        </alternativeName>
    </domain>
    <domain>
        <recommendedName>
            <fullName evidence="18">Glucosamine-1-phosphate N-acetyltransferase</fullName>
            <ecNumber evidence="18">2.3.1.157</ecNumber>
        </recommendedName>
    </domain>
</protein>
<comment type="subunit">
    <text evidence="18">Homotrimer.</text>
</comment>
<keyword evidence="21" id="KW-1185">Reference proteome</keyword>
<evidence type="ECO:0000256" key="10">
    <source>
        <dbReference type="ARBA" id="ARBA00022960"/>
    </source>
</evidence>
<comment type="caution">
    <text evidence="18">Lacks conserved residue(s) required for the propagation of feature annotation.</text>
</comment>
<dbReference type="NCBIfam" id="NF010932">
    <property type="entry name" value="PRK14352.1"/>
    <property type="match status" value="1"/>
</dbReference>
<evidence type="ECO:0000256" key="2">
    <source>
        <dbReference type="ARBA" id="ARBA00007707"/>
    </source>
</evidence>
<evidence type="ECO:0000259" key="19">
    <source>
        <dbReference type="Pfam" id="PF12804"/>
    </source>
</evidence>
<keyword evidence="11 18" id="KW-0573">Peptidoglycan synthesis</keyword>
<reference evidence="20 21" key="1">
    <citation type="journal article" date="2019" name="Int. J. Syst. Evol. Microbiol.">
        <title>The Global Catalogue of Microorganisms (GCM) 10K type strain sequencing project: providing services to taxonomists for standard genome sequencing and annotation.</title>
        <authorList>
            <consortium name="The Broad Institute Genomics Platform"/>
            <consortium name="The Broad Institute Genome Sequencing Center for Infectious Disease"/>
            <person name="Wu L."/>
            <person name="Ma J."/>
        </authorList>
    </citation>
    <scope>NUCLEOTIDE SEQUENCE [LARGE SCALE GENOMIC DNA]</scope>
    <source>
        <strain evidence="20 21">JCM 9088</strain>
    </source>
</reference>
<evidence type="ECO:0000256" key="8">
    <source>
        <dbReference type="ARBA" id="ARBA00022737"/>
    </source>
</evidence>
<comment type="function">
    <text evidence="17 18">Catalyzes the last two sequential reactions in the de novo biosynthetic pathway for UDP-N-acetylglucosamine (UDP-GlcNAc). The C-terminal domain catalyzes the transfer of acetyl group from acetyl coenzyme A to glucosamine-1-phosphate (GlcN-1-P) to produce N-acetylglucosamine-1-phosphate (GlcNAc-1-P), which is converted into UDP-GlcNAc by the transfer of uridine 5-monophosphate (from uridine 5-triphosphate), a reaction catalyzed by the N-terminal domain.</text>
</comment>
<evidence type="ECO:0000313" key="20">
    <source>
        <dbReference type="EMBL" id="GAA2949521.1"/>
    </source>
</evidence>
<evidence type="ECO:0000313" key="21">
    <source>
        <dbReference type="Proteomes" id="UP001500403"/>
    </source>
</evidence>
<comment type="caution">
    <text evidence="20">The sequence shown here is derived from an EMBL/GenBank/DDBJ whole genome shotgun (WGS) entry which is preliminary data.</text>
</comment>
<dbReference type="Gene3D" id="2.160.10.10">
    <property type="entry name" value="Hexapeptide repeat proteins"/>
    <property type="match status" value="1"/>
</dbReference>
<dbReference type="HAMAP" id="MF_01631">
    <property type="entry name" value="GlmU"/>
    <property type="match status" value="1"/>
</dbReference>
<dbReference type="InterPro" id="IPR050065">
    <property type="entry name" value="GlmU-like"/>
</dbReference>
<dbReference type="PANTHER" id="PTHR43584:SF3">
    <property type="entry name" value="BIFUNCTIONAL PROTEIN GLMU"/>
    <property type="match status" value="1"/>
</dbReference>
<feature type="binding site" evidence="18">
    <location>
        <position position="405"/>
    </location>
    <ligand>
        <name>UDP-N-acetyl-alpha-D-glucosamine</name>
        <dbReference type="ChEBI" id="CHEBI:57705"/>
    </ligand>
</feature>
<sequence length="528" mass="54423">MSGFESWQGSTSIRVLTTLVRTRARFGPEAPRYPAGVHHPKPKGITVSASRPAAVVVLAAGEGTRMKSATPKVLHEISGRSLVGHVVAASRELGPEHLVVVVGHAREQVTAHLGEIDAGAVTAVQEQQKGTGHAVRMGLERLGAGIDGTVVVVCGDTPLLTGDTLAGLTRTHAADGNACTVLTAEVPDSTGYGRIVRDDVSGAVTAIVEHKDATEAQRAIGEINSGVFAFDGRLLADALGKVRTDNSQGEEYLTDVLGILREAGHRVGAAVAADHREILGINNRVQLAQARGLLNARLLERAMLGGVTVVDPASTFIDVTVTFGQDATVHPGTQLLGATHLGEGCEVGPNSRLTDTAVGAGARVDNTVAERAEVGEGANVGPYAYLRPGTRLGAKSKAGAYVEMKNAVIGEGTKVPHLSYVGDATIGEYTNIGAASVFVNYDGESKHHTTIGSHCRTGSDNMFVAPVTIGDGAYTAAGSVITKDVPPGSLAVARGQQRNIEGWVARKRPGSAAAQAAQSAAVTADGES</sequence>
<evidence type="ECO:0000256" key="6">
    <source>
        <dbReference type="ARBA" id="ARBA00022695"/>
    </source>
</evidence>
<feature type="binding site" evidence="18">
    <location>
        <position position="420"/>
    </location>
    <ligand>
        <name>UDP-N-acetyl-alpha-D-glucosamine</name>
        <dbReference type="ChEBI" id="CHEBI:57705"/>
    </ligand>
</feature>
<evidence type="ECO:0000256" key="1">
    <source>
        <dbReference type="ARBA" id="ARBA00004496"/>
    </source>
</evidence>
<feature type="binding site" evidence="18">
    <location>
        <position position="72"/>
    </location>
    <ligand>
        <name>UDP-N-acetyl-alpha-D-glucosamine</name>
        <dbReference type="ChEBI" id="CHEBI:57705"/>
    </ligand>
</feature>
<dbReference type="CDD" id="cd02540">
    <property type="entry name" value="GT2_GlmU_N_bac"/>
    <property type="match status" value="1"/>
</dbReference>
<feature type="binding site" evidence="18">
    <location>
        <position position="156"/>
    </location>
    <ligand>
        <name>Mg(2+)</name>
        <dbReference type="ChEBI" id="CHEBI:18420"/>
    </ligand>
</feature>
<feature type="binding site" evidence="18">
    <location>
        <position position="434"/>
    </location>
    <ligand>
        <name>acetyl-CoA</name>
        <dbReference type="ChEBI" id="CHEBI:57288"/>
    </ligand>
</feature>
<evidence type="ECO:0000256" key="13">
    <source>
        <dbReference type="ARBA" id="ARBA00023315"/>
    </source>
</evidence>
<evidence type="ECO:0000256" key="12">
    <source>
        <dbReference type="ARBA" id="ARBA00023268"/>
    </source>
</evidence>
<keyword evidence="4 18" id="KW-0963">Cytoplasm</keyword>
<dbReference type="SUPFAM" id="SSF53448">
    <property type="entry name" value="Nucleotide-diphospho-sugar transferases"/>
    <property type="match status" value="1"/>
</dbReference>
<dbReference type="NCBIfam" id="TIGR01173">
    <property type="entry name" value="glmU"/>
    <property type="match status" value="1"/>
</dbReference>
<organism evidence="20 21">
    <name type="scientific">Streptomyces enissocaesilis</name>
    <dbReference type="NCBI Taxonomy" id="332589"/>
    <lineage>
        <taxon>Bacteria</taxon>
        <taxon>Bacillati</taxon>
        <taxon>Actinomycetota</taxon>
        <taxon>Actinomycetes</taxon>
        <taxon>Kitasatosporales</taxon>
        <taxon>Streptomycetaceae</taxon>
        <taxon>Streptomyces</taxon>
        <taxon>Streptomyces rochei group</taxon>
    </lineage>
</organism>
<comment type="similarity">
    <text evidence="2 18">In the C-terminal section; belongs to the transferase hexapeptide repeat family.</text>
</comment>
<feature type="region of interest" description="Linker" evidence="18">
    <location>
        <begin position="285"/>
        <end position="305"/>
    </location>
</feature>
<evidence type="ECO:0000256" key="15">
    <source>
        <dbReference type="ARBA" id="ARBA00048247"/>
    </source>
</evidence>
<comment type="subcellular location">
    <subcellularLocation>
        <location evidence="1 18">Cytoplasm</location>
    </subcellularLocation>
</comment>
<dbReference type="EC" id="2.7.7.23" evidence="18"/>
<comment type="similarity">
    <text evidence="3 18">In the N-terminal section; belongs to the N-acetylglucosamine-1-phosphate uridyltransferase family.</text>
</comment>
<feature type="active site" description="Proton acceptor" evidence="18">
    <location>
        <position position="417"/>
    </location>
</feature>
<evidence type="ECO:0000256" key="4">
    <source>
        <dbReference type="ARBA" id="ARBA00022490"/>
    </source>
</evidence>
<comment type="pathway">
    <text evidence="18">Nucleotide-sugar biosynthesis; UDP-N-acetyl-alpha-D-glucosamine biosynthesis; N-acetyl-alpha-D-glucosamine 1-phosphate from alpha-D-glucosamine 6-phosphate (route II): step 2/2.</text>
</comment>
<feature type="binding site" evidence="18">
    <location>
        <position position="387"/>
    </location>
    <ligand>
        <name>UDP-N-acetyl-alpha-D-glucosamine</name>
        <dbReference type="ChEBI" id="CHEBI:57705"/>
    </ligand>
</feature>
<comment type="catalytic activity">
    <reaction evidence="15 18">
        <text>alpha-D-glucosamine 1-phosphate + acetyl-CoA = N-acetyl-alpha-D-glucosamine 1-phosphate + CoA + H(+)</text>
        <dbReference type="Rhea" id="RHEA:13725"/>
        <dbReference type="ChEBI" id="CHEBI:15378"/>
        <dbReference type="ChEBI" id="CHEBI:57287"/>
        <dbReference type="ChEBI" id="CHEBI:57288"/>
        <dbReference type="ChEBI" id="CHEBI:57776"/>
        <dbReference type="ChEBI" id="CHEBI:58516"/>
        <dbReference type="EC" id="2.3.1.157"/>
    </reaction>
</comment>